<dbReference type="PROSITE" id="PS00758">
    <property type="entry name" value="ARGE_DAPE_CPG2_1"/>
    <property type="match status" value="1"/>
</dbReference>
<dbReference type="InterPro" id="IPR002933">
    <property type="entry name" value="Peptidase_M20"/>
</dbReference>
<gene>
    <name evidence="11" type="ORF">EDD75_0090</name>
</gene>
<keyword evidence="12" id="KW-1185">Reference proteome</keyword>
<keyword evidence="2" id="KW-0645">Protease</keyword>
<dbReference type="Pfam" id="PF01546">
    <property type="entry name" value="Peptidase_M20"/>
    <property type="match status" value="1"/>
</dbReference>
<dbReference type="InterPro" id="IPR001261">
    <property type="entry name" value="ArgE/DapE_CS"/>
</dbReference>
<keyword evidence="11" id="KW-0031">Aminopeptidase</keyword>
<dbReference type="GO" id="GO:0004177">
    <property type="term" value="F:aminopeptidase activity"/>
    <property type="evidence" value="ECO:0007669"/>
    <property type="project" value="UniProtKB-UniRule"/>
</dbReference>
<feature type="binding site" evidence="9">
    <location>
        <position position="109"/>
    </location>
    <ligand>
        <name>Zn(2+)</name>
        <dbReference type="ChEBI" id="CHEBI:29105"/>
        <label>2</label>
    </ligand>
</feature>
<evidence type="ECO:0000259" key="10">
    <source>
        <dbReference type="Pfam" id="PF07687"/>
    </source>
</evidence>
<protein>
    <submittedName>
        <fullName evidence="11">Tripeptide aminopeptidase</fullName>
    </submittedName>
</protein>
<evidence type="ECO:0000256" key="5">
    <source>
        <dbReference type="ARBA" id="ARBA00022833"/>
    </source>
</evidence>
<evidence type="ECO:0000313" key="12">
    <source>
        <dbReference type="Proteomes" id="UP000282654"/>
    </source>
</evidence>
<dbReference type="EMBL" id="RKRE01000001">
    <property type="protein sequence ID" value="RPF49285.1"/>
    <property type="molecule type" value="Genomic_DNA"/>
</dbReference>
<keyword evidence="5" id="KW-0862">Zinc</keyword>
<dbReference type="InterPro" id="IPR036264">
    <property type="entry name" value="Bact_exopeptidase_dim_dom"/>
</dbReference>
<accession>A0A3N5BTU1</accession>
<reference evidence="11 12" key="1">
    <citation type="submission" date="2018-11" db="EMBL/GenBank/DDBJ databases">
        <title>Genomic Encyclopedia of Type Strains, Phase IV (KMG-IV): sequencing the most valuable type-strain genomes for metagenomic binning, comparative biology and taxonomic classification.</title>
        <authorList>
            <person name="Goeker M."/>
        </authorList>
    </citation>
    <scope>NUCLEOTIDE SEQUENCE [LARGE SCALE GENOMIC DNA]</scope>
    <source>
        <strain evidence="11 12">DSM 102936</strain>
    </source>
</reference>
<feature type="binding site" evidence="9">
    <location>
        <position position="109"/>
    </location>
    <ligand>
        <name>Zn(2+)</name>
        <dbReference type="ChEBI" id="CHEBI:29105"/>
        <label>1</label>
    </ligand>
</feature>
<dbReference type="InterPro" id="IPR008007">
    <property type="entry name" value="Peptidase_M42"/>
</dbReference>
<keyword evidence="4" id="KW-0378">Hydrolase</keyword>
<evidence type="ECO:0000313" key="11">
    <source>
        <dbReference type="EMBL" id="RPF49285.1"/>
    </source>
</evidence>
<feature type="binding site" evidence="9">
    <location>
        <position position="143"/>
    </location>
    <ligand>
        <name>Zn(2+)</name>
        <dbReference type="ChEBI" id="CHEBI:29105"/>
        <label>2</label>
    </ligand>
</feature>
<dbReference type="Pfam" id="PF07687">
    <property type="entry name" value="M20_dimer"/>
    <property type="match status" value="1"/>
</dbReference>
<organism evidence="11 12">
    <name type="scientific">Thermodesulfitimonas autotrophica</name>
    <dbReference type="NCBI Taxonomy" id="1894989"/>
    <lineage>
        <taxon>Bacteria</taxon>
        <taxon>Bacillati</taxon>
        <taxon>Bacillota</taxon>
        <taxon>Clostridia</taxon>
        <taxon>Thermoanaerobacterales</taxon>
        <taxon>Thermoanaerobacteraceae</taxon>
        <taxon>Thermodesulfitimonas</taxon>
    </lineage>
</organism>
<name>A0A3N5BTU1_9THEO</name>
<evidence type="ECO:0000256" key="1">
    <source>
        <dbReference type="ARBA" id="ARBA00001947"/>
    </source>
</evidence>
<comment type="caution">
    <text evidence="11">The sequence shown here is derived from an EMBL/GenBank/DDBJ whole genome shotgun (WGS) entry which is preliminary data.</text>
</comment>
<evidence type="ECO:0000256" key="4">
    <source>
        <dbReference type="ARBA" id="ARBA00022801"/>
    </source>
</evidence>
<sequence>MGAVVNRERLLNEFLELVRIDSVSGQERWLGELLKGRLADLGLSVTEDGAGGGREGAGNVIAHLPGRVAGPHLLFCAHMDTVEPGRGIEPVVGADGIIRPAGKTILAADDKAGIAAILEALRWVVAEKPGHPAITVVFTVCEETGLLGAKALDASVRADLGFVLDATGRPGEVVVRAPSQDKITATVYGRAAHAGVNPEDGVNAIYVAARAIAAMPLGRIDPETTANIGIISGGKAVNIVPDNVYLEGEVRSLKSARRAEHTALICRILEETARGAGARAEVQVELLYEGFDLRESEPVVRIAQEAARRCGLQPVLTQSGGGSDANILNARGIPTVNLATGMEKVHTTEEQIAVADLVDLARLVTAIISLAGKA</sequence>
<comment type="cofactor">
    <cofactor evidence="9">
        <name>a divalent metal cation</name>
        <dbReference type="ChEBI" id="CHEBI:60240"/>
    </cofactor>
    <text evidence="9">Binds 2 divalent metal cations per subunit.</text>
</comment>
<proteinExistence type="inferred from homology"/>
<dbReference type="Gene3D" id="3.40.630.10">
    <property type="entry name" value="Zn peptidases"/>
    <property type="match status" value="1"/>
</dbReference>
<dbReference type="InterPro" id="IPR011650">
    <property type="entry name" value="Peptidase_M20_dimer"/>
</dbReference>
<evidence type="ECO:0000256" key="9">
    <source>
        <dbReference type="PIRSR" id="PIRSR001123-2"/>
    </source>
</evidence>
<dbReference type="InterPro" id="IPR010162">
    <property type="entry name" value="PepT-like"/>
</dbReference>
<feature type="binding site" evidence="9">
    <location>
        <position position="165"/>
    </location>
    <ligand>
        <name>Zn(2+)</name>
        <dbReference type="ChEBI" id="CHEBI:29105"/>
        <label>1</label>
    </ligand>
</feature>
<feature type="active site" description="Proton acceptor" evidence="8">
    <location>
        <position position="142"/>
    </location>
</feature>
<dbReference type="Gene3D" id="3.30.70.360">
    <property type="match status" value="1"/>
</dbReference>
<dbReference type="PANTHER" id="PTHR42994">
    <property type="entry name" value="PEPTIDASE T"/>
    <property type="match status" value="1"/>
</dbReference>
<evidence type="ECO:0000256" key="8">
    <source>
        <dbReference type="PIRSR" id="PIRSR001123-1"/>
    </source>
</evidence>
<evidence type="ECO:0000256" key="3">
    <source>
        <dbReference type="ARBA" id="ARBA00022723"/>
    </source>
</evidence>
<dbReference type="SUPFAM" id="SSF55031">
    <property type="entry name" value="Bacterial exopeptidase dimerisation domain"/>
    <property type="match status" value="1"/>
</dbReference>
<feature type="domain" description="Peptidase M20 dimerisation" evidence="10">
    <location>
        <begin position="184"/>
        <end position="273"/>
    </location>
</feature>
<dbReference type="SUPFAM" id="SSF53187">
    <property type="entry name" value="Zn-dependent exopeptidases"/>
    <property type="match status" value="1"/>
</dbReference>
<dbReference type="PIRSF" id="PIRSF001123">
    <property type="entry name" value="PepA_GA"/>
    <property type="match status" value="1"/>
</dbReference>
<dbReference type="NCBIfam" id="TIGR01883">
    <property type="entry name" value="PepT-like"/>
    <property type="match status" value="1"/>
</dbReference>
<dbReference type="GO" id="GO:0006508">
    <property type="term" value="P:proteolysis"/>
    <property type="evidence" value="ECO:0007669"/>
    <property type="project" value="UniProtKB-KW"/>
</dbReference>
<evidence type="ECO:0000256" key="6">
    <source>
        <dbReference type="ARBA" id="ARBA00023049"/>
    </source>
</evidence>
<comment type="similarity">
    <text evidence="7">Belongs to the peptidase M42 family.</text>
</comment>
<dbReference type="Proteomes" id="UP000282654">
    <property type="component" value="Unassembled WGS sequence"/>
</dbReference>
<keyword evidence="6" id="KW-0482">Metalloprotease</keyword>
<keyword evidence="3 9" id="KW-0479">Metal-binding</keyword>
<dbReference type="AlphaFoldDB" id="A0A3N5BTU1"/>
<dbReference type="GO" id="GO:0046872">
    <property type="term" value="F:metal ion binding"/>
    <property type="evidence" value="ECO:0007669"/>
    <property type="project" value="UniProtKB-UniRule"/>
</dbReference>
<comment type="cofactor">
    <cofactor evidence="1">
        <name>Zn(2+)</name>
        <dbReference type="ChEBI" id="CHEBI:29105"/>
    </cofactor>
</comment>
<dbReference type="PANTHER" id="PTHR42994:SF2">
    <property type="entry name" value="PEPTIDASE"/>
    <property type="match status" value="1"/>
</dbReference>
<evidence type="ECO:0000256" key="2">
    <source>
        <dbReference type="ARBA" id="ARBA00022670"/>
    </source>
</evidence>
<evidence type="ECO:0000256" key="7">
    <source>
        <dbReference type="PIRNR" id="PIRNR001123"/>
    </source>
</evidence>
<dbReference type="GO" id="GO:0008237">
    <property type="term" value="F:metallopeptidase activity"/>
    <property type="evidence" value="ECO:0007669"/>
    <property type="project" value="UniProtKB-KW"/>
</dbReference>